<evidence type="ECO:0000313" key="2">
    <source>
        <dbReference type="EMBL" id="KAF0377778.1"/>
    </source>
</evidence>
<accession>A0A8H4A1V1</accession>
<dbReference type="Proteomes" id="UP000439903">
    <property type="component" value="Unassembled WGS sequence"/>
</dbReference>
<evidence type="ECO:0000313" key="3">
    <source>
        <dbReference type="Proteomes" id="UP000439903"/>
    </source>
</evidence>
<dbReference type="AlphaFoldDB" id="A0A8H4A1V1"/>
<organism evidence="2 3">
    <name type="scientific">Gigaspora margarita</name>
    <dbReference type="NCBI Taxonomy" id="4874"/>
    <lineage>
        <taxon>Eukaryota</taxon>
        <taxon>Fungi</taxon>
        <taxon>Fungi incertae sedis</taxon>
        <taxon>Mucoromycota</taxon>
        <taxon>Glomeromycotina</taxon>
        <taxon>Glomeromycetes</taxon>
        <taxon>Diversisporales</taxon>
        <taxon>Gigasporaceae</taxon>
        <taxon>Gigaspora</taxon>
    </lineage>
</organism>
<dbReference type="InterPro" id="IPR009003">
    <property type="entry name" value="Peptidase_S1_PA"/>
</dbReference>
<name>A0A8H4A1V1_GIGMA</name>
<dbReference type="Gene3D" id="2.40.10.10">
    <property type="entry name" value="Trypsin-like serine proteases"/>
    <property type="match status" value="2"/>
</dbReference>
<dbReference type="InterPro" id="IPR043504">
    <property type="entry name" value="Peptidase_S1_PA_chymotrypsin"/>
</dbReference>
<proteinExistence type="predicted"/>
<evidence type="ECO:0000256" key="1">
    <source>
        <dbReference type="SAM" id="SignalP"/>
    </source>
</evidence>
<dbReference type="SUPFAM" id="SSF50494">
    <property type="entry name" value="Trypsin-like serine proteases"/>
    <property type="match status" value="1"/>
</dbReference>
<keyword evidence="1" id="KW-0732">Signal</keyword>
<dbReference type="CDD" id="cd21112">
    <property type="entry name" value="alphaLP-like"/>
    <property type="match status" value="1"/>
</dbReference>
<feature type="chain" id="PRO_5033988443" evidence="1">
    <location>
        <begin position="22"/>
        <end position="427"/>
    </location>
</feature>
<keyword evidence="3" id="KW-1185">Reference proteome</keyword>
<feature type="signal peptide" evidence="1">
    <location>
        <begin position="1"/>
        <end position="21"/>
    </location>
</feature>
<protein>
    <submittedName>
        <fullName evidence="2">S1 family peptidase</fullName>
    </submittedName>
</protein>
<sequence length="427" mass="48628">MKLIYIVISLLLILQSYSVYALQNHPLAILWDIDDEDVPEWLELERDLIAIDDILRPILEEEESFISSFGGTYINIFNRTIIVNTVDFSKVDELLALPQIKPYNNSLYFKEANNSLSQLKNNFVEITWLSKLKHAKNLYILTDMEYNNIVLYFFDKQDNNTEFLNAVKPFNPTIFYFNQEETPQTRIRPRRDVNNSKREINSKLLSGDGIYNSANSGHCSVGFWAENIDKQDPLYIITAGHCFDYTSSTNDFYYLPWDWNATQTNLSYIGPMIYRTEYPDFSVIQVDGEDVSPSFAIRNTDNDQYKEFIITGDAPLSSHGVHACKSGYTTHFTCGFVKGLNGIFIREESFRSDLIVTDLYSESGDSGGPVMSFVSPQNLNSVVLHSIHIAGGAGLSAAHSIDKIFEDLKDLCCINRLKDLVLYLGNS</sequence>
<dbReference type="EMBL" id="WTPW01002546">
    <property type="protein sequence ID" value="KAF0377778.1"/>
    <property type="molecule type" value="Genomic_DNA"/>
</dbReference>
<gene>
    <name evidence="2" type="ORF">F8M41_012552</name>
</gene>
<dbReference type="Pfam" id="PF13365">
    <property type="entry name" value="Trypsin_2"/>
    <property type="match status" value="1"/>
</dbReference>
<dbReference type="OrthoDB" id="2345133at2759"/>
<comment type="caution">
    <text evidence="2">The sequence shown here is derived from an EMBL/GenBank/DDBJ whole genome shotgun (WGS) entry which is preliminary data.</text>
</comment>
<reference evidence="2 3" key="1">
    <citation type="journal article" date="2019" name="Environ. Microbiol.">
        <title>At the nexus of three kingdoms: the genome of the mycorrhizal fungus Gigaspora margarita provides insights into plant, endobacterial and fungal interactions.</title>
        <authorList>
            <person name="Venice F."/>
            <person name="Ghignone S."/>
            <person name="Salvioli di Fossalunga A."/>
            <person name="Amselem J."/>
            <person name="Novero M."/>
            <person name="Xianan X."/>
            <person name="Sedzielewska Toro K."/>
            <person name="Morin E."/>
            <person name="Lipzen A."/>
            <person name="Grigoriev I.V."/>
            <person name="Henrissat B."/>
            <person name="Martin F.M."/>
            <person name="Bonfante P."/>
        </authorList>
    </citation>
    <scope>NUCLEOTIDE SEQUENCE [LARGE SCALE GENOMIC DNA]</scope>
    <source>
        <strain evidence="2 3">BEG34</strain>
    </source>
</reference>